<evidence type="ECO:0000259" key="2">
    <source>
        <dbReference type="SMART" id="SM00849"/>
    </source>
</evidence>
<keyword evidence="5" id="KW-1185">Reference proteome</keyword>
<dbReference type="STRING" id="93064.BRX40_14030"/>
<dbReference type="SMART" id="SM00849">
    <property type="entry name" value="Lactamase_B"/>
    <property type="match status" value="1"/>
</dbReference>
<dbReference type="EMBL" id="QQWO01000009">
    <property type="protein sequence ID" value="RSV02604.1"/>
    <property type="molecule type" value="Genomic_DNA"/>
</dbReference>
<dbReference type="RefSeq" id="WP_075152035.1">
    <property type="nucleotide sequence ID" value="NZ_CP018820.1"/>
</dbReference>
<dbReference type="CDD" id="cd16279">
    <property type="entry name" value="metallo-hydrolase-like_MBL-fold"/>
    <property type="match status" value="1"/>
</dbReference>
<dbReference type="Proteomes" id="UP000286681">
    <property type="component" value="Unassembled WGS sequence"/>
</dbReference>
<proteinExistence type="predicted"/>
<evidence type="ECO:0000313" key="3">
    <source>
        <dbReference type="EMBL" id="APR53397.1"/>
    </source>
</evidence>
<dbReference type="GO" id="GO:0016787">
    <property type="term" value="F:hydrolase activity"/>
    <property type="evidence" value="ECO:0007669"/>
    <property type="project" value="UniProtKB-KW"/>
</dbReference>
<dbReference type="EMBL" id="CP018820">
    <property type="protein sequence ID" value="APR53397.1"/>
    <property type="molecule type" value="Genomic_DNA"/>
</dbReference>
<evidence type="ECO:0000313" key="6">
    <source>
        <dbReference type="Proteomes" id="UP000286681"/>
    </source>
</evidence>
<keyword evidence="3" id="KW-0378">Hydrolase</keyword>
<reference evidence="4 6" key="3">
    <citation type="submission" date="2018-07" db="EMBL/GenBank/DDBJ databases">
        <title>Genomic and Epidemiologic Investigation of an Indolent Hospital Outbreak.</title>
        <authorList>
            <person name="Johnson R.C."/>
            <person name="Deming C."/>
            <person name="Conlan S."/>
            <person name="Zellmer C.J."/>
            <person name="Michelin A.V."/>
            <person name="Lee-Lin S."/>
            <person name="Thomas P.J."/>
            <person name="Park M."/>
            <person name="Weingarten R.A."/>
            <person name="Less J."/>
            <person name="Dekker J.P."/>
            <person name="Frank K.M."/>
            <person name="Musser K.A."/>
            <person name="Mcquiston J.R."/>
            <person name="Henderson D.K."/>
            <person name="Lau A.F."/>
            <person name="Palmore T.N."/>
            <person name="Segre J.A."/>
        </authorList>
    </citation>
    <scope>NUCLEOTIDE SEQUENCE [LARGE SCALE GENOMIC DNA]</scope>
    <source>
        <strain evidence="4 6">SK-NIH.Env10_0317</strain>
    </source>
</reference>
<dbReference type="KEGG" id="skr:BRX40_14030"/>
<dbReference type="InterPro" id="IPR036866">
    <property type="entry name" value="RibonucZ/Hydroxyglut_hydro"/>
</dbReference>
<protein>
    <submittedName>
        <fullName evidence="3">MBL fold metallo-hydrolase</fullName>
    </submittedName>
</protein>
<dbReference type="SUPFAM" id="SSF56281">
    <property type="entry name" value="Metallo-hydrolase/oxidoreductase"/>
    <property type="match status" value="1"/>
</dbReference>
<evidence type="ECO:0000256" key="1">
    <source>
        <dbReference type="SAM" id="MobiDB-lite"/>
    </source>
</evidence>
<dbReference type="Gene3D" id="3.60.15.10">
    <property type="entry name" value="Ribonuclease Z/Hydroxyacylglutathione hydrolase-like"/>
    <property type="match status" value="1"/>
</dbReference>
<dbReference type="GeneID" id="44133683"/>
<dbReference type="PANTHER" id="PTHR42663">
    <property type="entry name" value="HYDROLASE C777.06C-RELATED-RELATED"/>
    <property type="match status" value="1"/>
</dbReference>
<dbReference type="AlphaFoldDB" id="A0A1L6JC68"/>
<accession>A0A1L6JC68</accession>
<feature type="domain" description="Metallo-beta-lactamase" evidence="2">
    <location>
        <begin position="34"/>
        <end position="210"/>
    </location>
</feature>
<sequence length="254" mass="27794">MKVRILGSGTSSGVPRIGNDWGDCDPAEPRNRRSRASILVESATTRILVDTSPDMREQLLAADVADVDAVIWTHEHADHTHGIDDLRQLMHARGEPVPGFAPSATVAGLTARFRYVFEGGGPYRATATIDPLTNGVVIGDIVVRTVDQPHGGITSAGLRFETDGKSVGYATDFNEFTAEMERLYTGLDLWVADALRREPHPTHPHLAQTLGWARKCRARRTVLVHMDNTMDYRMLIAELPAGVEPGYDGMEIVA</sequence>
<reference evidence="3" key="1">
    <citation type="submission" date="2016-12" db="EMBL/GenBank/DDBJ databases">
        <title>Whole genome sequencing of Sphingomonas koreensis.</title>
        <authorList>
            <person name="Conlan S."/>
            <person name="Thomas P.J."/>
            <person name="Mullikin J."/>
            <person name="Palmore T.N."/>
            <person name="Frank K.M."/>
            <person name="Segre J.A."/>
        </authorList>
    </citation>
    <scope>NUCLEOTIDE SEQUENCE</scope>
    <source>
        <strain evidence="3">ABOJV</strain>
    </source>
</reference>
<evidence type="ECO:0000313" key="4">
    <source>
        <dbReference type="EMBL" id="RSV02604.1"/>
    </source>
</evidence>
<dbReference type="Pfam" id="PF12706">
    <property type="entry name" value="Lactamase_B_2"/>
    <property type="match status" value="1"/>
</dbReference>
<dbReference type="Proteomes" id="UP000185161">
    <property type="component" value="Chromosome"/>
</dbReference>
<organism evidence="3 5">
    <name type="scientific">Sphingomonas koreensis</name>
    <dbReference type="NCBI Taxonomy" id="93064"/>
    <lineage>
        <taxon>Bacteria</taxon>
        <taxon>Pseudomonadati</taxon>
        <taxon>Pseudomonadota</taxon>
        <taxon>Alphaproteobacteria</taxon>
        <taxon>Sphingomonadales</taxon>
        <taxon>Sphingomonadaceae</taxon>
        <taxon>Sphingomonas</taxon>
    </lineage>
</organism>
<dbReference type="PANTHER" id="PTHR42663:SF6">
    <property type="entry name" value="HYDROLASE C777.06C-RELATED"/>
    <property type="match status" value="1"/>
</dbReference>
<gene>
    <name evidence="3" type="ORF">BRX40_14030</name>
    <name evidence="4" type="ORF">CA257_11935</name>
</gene>
<dbReference type="OrthoDB" id="9781189at2"/>
<reference evidence="5" key="2">
    <citation type="submission" date="2016-12" db="EMBL/GenBank/DDBJ databases">
        <title>Whole genome sequencing of Sphingomonas sp. ABOJV.</title>
        <authorList>
            <person name="Conlan S."/>
            <person name="Thomas P.J."/>
            <person name="Mullikin J."/>
            <person name="Palmore T.N."/>
            <person name="Frank K.M."/>
            <person name="Segre J.A."/>
        </authorList>
    </citation>
    <scope>NUCLEOTIDE SEQUENCE [LARGE SCALE GENOMIC DNA]</scope>
    <source>
        <strain evidence="5">ABOJV</strain>
    </source>
</reference>
<dbReference type="InterPro" id="IPR001279">
    <property type="entry name" value="Metallo-B-lactamas"/>
</dbReference>
<name>A0A1L6JC68_9SPHN</name>
<evidence type="ECO:0000313" key="5">
    <source>
        <dbReference type="Proteomes" id="UP000185161"/>
    </source>
</evidence>
<feature type="region of interest" description="Disordered" evidence="1">
    <location>
        <begin position="1"/>
        <end position="32"/>
    </location>
</feature>